<reference evidence="1" key="1">
    <citation type="journal article" date="2020" name="G3 (Bethesda)">
        <title>High-Quality Assemblies for Three Invasive Social Wasps from the &lt;i&gt;Vespula&lt;/i&gt; Genus.</title>
        <authorList>
            <person name="Harrop T.W.R."/>
            <person name="Guhlin J."/>
            <person name="McLaughlin G.M."/>
            <person name="Permina E."/>
            <person name="Stockwell P."/>
            <person name="Gilligan J."/>
            <person name="Le Lec M.F."/>
            <person name="Gruber M.A.M."/>
            <person name="Quinn O."/>
            <person name="Lovegrove M."/>
            <person name="Duncan E.J."/>
            <person name="Remnant E.J."/>
            <person name="Van Eeckhoven J."/>
            <person name="Graham B."/>
            <person name="Knapp R.A."/>
            <person name="Langford K.W."/>
            <person name="Kronenberg Z."/>
            <person name="Press M.O."/>
            <person name="Eacker S.M."/>
            <person name="Wilson-Rankin E.E."/>
            <person name="Purcell J."/>
            <person name="Lester P.J."/>
            <person name="Dearden P.K."/>
        </authorList>
    </citation>
    <scope>NUCLEOTIDE SEQUENCE</scope>
    <source>
        <strain evidence="1">Volc-1</strain>
    </source>
</reference>
<dbReference type="EMBL" id="JACSDY010000007">
    <property type="protein sequence ID" value="KAF7423367.1"/>
    <property type="molecule type" value="Genomic_DNA"/>
</dbReference>
<dbReference type="Proteomes" id="UP000600918">
    <property type="component" value="Unassembled WGS sequence"/>
</dbReference>
<keyword evidence="2" id="KW-1185">Reference proteome</keyword>
<organism evidence="1 2">
    <name type="scientific">Vespula pensylvanica</name>
    <name type="common">Western yellow jacket</name>
    <name type="synonym">Wasp</name>
    <dbReference type="NCBI Taxonomy" id="30213"/>
    <lineage>
        <taxon>Eukaryota</taxon>
        <taxon>Metazoa</taxon>
        <taxon>Ecdysozoa</taxon>
        <taxon>Arthropoda</taxon>
        <taxon>Hexapoda</taxon>
        <taxon>Insecta</taxon>
        <taxon>Pterygota</taxon>
        <taxon>Neoptera</taxon>
        <taxon>Endopterygota</taxon>
        <taxon>Hymenoptera</taxon>
        <taxon>Apocrita</taxon>
        <taxon>Aculeata</taxon>
        <taxon>Vespoidea</taxon>
        <taxon>Vespidae</taxon>
        <taxon>Vespinae</taxon>
        <taxon>Vespula</taxon>
    </lineage>
</organism>
<protein>
    <recommendedName>
        <fullName evidence="3">Reverse transcriptase domain-containing protein</fullName>
    </recommendedName>
</protein>
<sequence>MNTETSEPRRFERLSRFIINSPTIRIIHYHTLYSYDEISNYRNVTVLNTGCKIYIMMLNDRLKEEIEEKRILLKIQTGFRKNRSTIENI</sequence>
<comment type="caution">
    <text evidence="1">The sequence shown here is derived from an EMBL/GenBank/DDBJ whole genome shotgun (WGS) entry which is preliminary data.</text>
</comment>
<evidence type="ECO:0000313" key="1">
    <source>
        <dbReference type="EMBL" id="KAF7423367.1"/>
    </source>
</evidence>
<evidence type="ECO:0008006" key="3">
    <source>
        <dbReference type="Google" id="ProtNLM"/>
    </source>
</evidence>
<accession>A0A834U934</accession>
<evidence type="ECO:0000313" key="2">
    <source>
        <dbReference type="Proteomes" id="UP000600918"/>
    </source>
</evidence>
<proteinExistence type="predicted"/>
<dbReference type="AlphaFoldDB" id="A0A834U934"/>
<gene>
    <name evidence="1" type="ORF">H0235_008650</name>
</gene>
<name>A0A834U934_VESPE</name>